<dbReference type="SUPFAM" id="SSF56436">
    <property type="entry name" value="C-type lectin-like"/>
    <property type="match status" value="1"/>
</dbReference>
<evidence type="ECO:0000313" key="4">
    <source>
        <dbReference type="Proteomes" id="UP000265160"/>
    </source>
</evidence>
<reference evidence="3" key="2">
    <citation type="submission" date="2025-08" db="UniProtKB">
        <authorList>
            <consortium name="Ensembl"/>
        </authorList>
    </citation>
    <scope>IDENTIFICATION</scope>
</reference>
<keyword evidence="4" id="KW-1185">Reference proteome</keyword>
<dbReference type="PROSITE" id="PS00615">
    <property type="entry name" value="C_TYPE_LECTIN_1"/>
    <property type="match status" value="1"/>
</dbReference>
<dbReference type="GeneID" id="101469540"/>
<dbReference type="InterPro" id="IPR016186">
    <property type="entry name" value="C-type_lectin-like/link_sf"/>
</dbReference>
<dbReference type="InterPro" id="IPR018378">
    <property type="entry name" value="C-type_lectin_CS"/>
</dbReference>
<dbReference type="AlphaFoldDB" id="A0A3P9BHP6"/>
<dbReference type="PRINTS" id="PR01504">
    <property type="entry name" value="PNCREATITSAP"/>
</dbReference>
<proteinExistence type="predicted"/>
<dbReference type="InterPro" id="IPR001304">
    <property type="entry name" value="C-type_lectin-like"/>
</dbReference>
<dbReference type="InterPro" id="IPR050111">
    <property type="entry name" value="C-type_lectin/snaclec_domain"/>
</dbReference>
<evidence type="ECO:0000259" key="2">
    <source>
        <dbReference type="PROSITE" id="PS50041"/>
    </source>
</evidence>
<organism evidence="3 4">
    <name type="scientific">Maylandia zebra</name>
    <name type="common">zebra mbuna</name>
    <dbReference type="NCBI Taxonomy" id="106582"/>
    <lineage>
        <taxon>Eukaryota</taxon>
        <taxon>Metazoa</taxon>
        <taxon>Chordata</taxon>
        <taxon>Craniata</taxon>
        <taxon>Vertebrata</taxon>
        <taxon>Euteleostomi</taxon>
        <taxon>Actinopterygii</taxon>
        <taxon>Neopterygii</taxon>
        <taxon>Teleostei</taxon>
        <taxon>Neoteleostei</taxon>
        <taxon>Acanthomorphata</taxon>
        <taxon>Ovalentaria</taxon>
        <taxon>Cichlomorphae</taxon>
        <taxon>Cichliformes</taxon>
        <taxon>Cichlidae</taxon>
        <taxon>African cichlids</taxon>
        <taxon>Pseudocrenilabrinae</taxon>
        <taxon>Haplochromini</taxon>
        <taxon>Maylandia</taxon>
        <taxon>Maylandia zebra complex</taxon>
    </lineage>
</organism>
<dbReference type="Gene3D" id="3.10.100.10">
    <property type="entry name" value="Mannose-Binding Protein A, subunit A"/>
    <property type="match status" value="1"/>
</dbReference>
<keyword evidence="1" id="KW-1015">Disulfide bond</keyword>
<reference evidence="3" key="3">
    <citation type="submission" date="2025-09" db="UniProtKB">
        <authorList>
            <consortium name="Ensembl"/>
        </authorList>
    </citation>
    <scope>IDENTIFICATION</scope>
</reference>
<name>A0A3P9BHP6_9CICH</name>
<dbReference type="RefSeq" id="XP_004548004.1">
    <property type="nucleotide sequence ID" value="XM_004547947.3"/>
</dbReference>
<dbReference type="KEGG" id="mze:101469540"/>
<protein>
    <submittedName>
        <fullName evidence="3">Lactose-binding lectin l-2-like</fullName>
    </submittedName>
</protein>
<evidence type="ECO:0000313" key="3">
    <source>
        <dbReference type="Ensembl" id="ENSMZEP00005009444.1"/>
    </source>
</evidence>
<dbReference type="InterPro" id="IPR016187">
    <property type="entry name" value="CTDL_fold"/>
</dbReference>
<accession>A0A3P9BHP6</accession>
<dbReference type="GeneTree" id="ENSGT01150000286973"/>
<dbReference type="OrthoDB" id="418245at2759"/>
<sequence>MILLLFLFSLALGAPSESPSDGNEVTLQCDDHRVKLLRGSCPPFWYSFNGRCYKYVATHMSWADAELYCVSQRANLVSIYSQEEEEFVKSLIKNFDHAQRYTWIGLSDLHKEGRWMWSDGCAVSFTHWNAGEPNNGLGGKTEHCVHSIGDLNKWNDQQCSLNLPSVCATRINCP</sequence>
<dbReference type="SMART" id="SM00034">
    <property type="entry name" value="CLECT"/>
    <property type="match status" value="1"/>
</dbReference>
<dbReference type="PROSITE" id="PS50041">
    <property type="entry name" value="C_TYPE_LECTIN_2"/>
    <property type="match status" value="1"/>
</dbReference>
<evidence type="ECO:0000256" key="1">
    <source>
        <dbReference type="ARBA" id="ARBA00023157"/>
    </source>
</evidence>
<dbReference type="Pfam" id="PF00059">
    <property type="entry name" value="Lectin_C"/>
    <property type="match status" value="1"/>
</dbReference>
<reference evidence="3 4" key="1">
    <citation type="journal article" date="2014" name="Nature">
        <title>The genomic substrate for adaptive radiation in African cichlid fish.</title>
        <authorList>
            <person name="Brawand D."/>
            <person name="Wagner C.E."/>
            <person name="Li Y.I."/>
            <person name="Malinsky M."/>
            <person name="Keller I."/>
            <person name="Fan S."/>
            <person name="Simakov O."/>
            <person name="Ng A.Y."/>
            <person name="Lim Z.W."/>
            <person name="Bezault E."/>
            <person name="Turner-Maier J."/>
            <person name="Johnson J."/>
            <person name="Alcazar R."/>
            <person name="Noh H.J."/>
            <person name="Russell P."/>
            <person name="Aken B."/>
            <person name="Alfoldi J."/>
            <person name="Amemiya C."/>
            <person name="Azzouzi N."/>
            <person name="Baroiller J.F."/>
            <person name="Barloy-Hubler F."/>
            <person name="Berlin A."/>
            <person name="Bloomquist R."/>
            <person name="Carleton K.L."/>
            <person name="Conte M.A."/>
            <person name="D'Cotta H."/>
            <person name="Eshel O."/>
            <person name="Gaffney L."/>
            <person name="Galibert F."/>
            <person name="Gante H.F."/>
            <person name="Gnerre S."/>
            <person name="Greuter L."/>
            <person name="Guyon R."/>
            <person name="Haddad N.S."/>
            <person name="Haerty W."/>
            <person name="Harris R.M."/>
            <person name="Hofmann H.A."/>
            <person name="Hourlier T."/>
            <person name="Hulata G."/>
            <person name="Jaffe D.B."/>
            <person name="Lara M."/>
            <person name="Lee A.P."/>
            <person name="MacCallum I."/>
            <person name="Mwaiko S."/>
            <person name="Nikaido M."/>
            <person name="Nishihara H."/>
            <person name="Ozouf-Costaz C."/>
            <person name="Penman D.J."/>
            <person name="Przybylski D."/>
            <person name="Rakotomanga M."/>
            <person name="Renn S.C.P."/>
            <person name="Ribeiro F.J."/>
            <person name="Ron M."/>
            <person name="Salzburger W."/>
            <person name="Sanchez-Pulido L."/>
            <person name="Santos M.E."/>
            <person name="Searle S."/>
            <person name="Sharpe T."/>
            <person name="Swofford R."/>
            <person name="Tan F.J."/>
            <person name="Williams L."/>
            <person name="Young S."/>
            <person name="Yin S."/>
            <person name="Okada N."/>
            <person name="Kocher T.D."/>
            <person name="Miska E.A."/>
            <person name="Lander E.S."/>
            <person name="Venkatesh B."/>
            <person name="Fernald R.D."/>
            <person name="Meyer A."/>
            <person name="Ponting C.P."/>
            <person name="Streelman J.T."/>
            <person name="Lindblad-Toh K."/>
            <person name="Seehausen O."/>
            <person name="Di Palma F."/>
        </authorList>
    </citation>
    <scope>NUCLEOTIDE SEQUENCE</scope>
</reference>
<feature type="domain" description="C-type lectin" evidence="2">
    <location>
        <begin position="48"/>
        <end position="168"/>
    </location>
</feature>
<dbReference type="Proteomes" id="UP000265160">
    <property type="component" value="LG22"/>
</dbReference>
<dbReference type="PANTHER" id="PTHR22803">
    <property type="entry name" value="MANNOSE, PHOSPHOLIPASE, LECTIN RECEPTOR RELATED"/>
    <property type="match status" value="1"/>
</dbReference>
<dbReference type="Ensembl" id="ENSMZET00005009799.1">
    <property type="protein sequence ID" value="ENSMZEP00005009444.1"/>
    <property type="gene ID" value="ENSMZEG00005007161.1"/>
</dbReference>